<organism evidence="1 2">
    <name type="scientific">Cirrhinus molitorella</name>
    <name type="common">mud carp</name>
    <dbReference type="NCBI Taxonomy" id="172907"/>
    <lineage>
        <taxon>Eukaryota</taxon>
        <taxon>Metazoa</taxon>
        <taxon>Chordata</taxon>
        <taxon>Craniata</taxon>
        <taxon>Vertebrata</taxon>
        <taxon>Euteleostomi</taxon>
        <taxon>Actinopterygii</taxon>
        <taxon>Neopterygii</taxon>
        <taxon>Teleostei</taxon>
        <taxon>Ostariophysi</taxon>
        <taxon>Cypriniformes</taxon>
        <taxon>Cyprinidae</taxon>
        <taxon>Labeoninae</taxon>
        <taxon>Labeonini</taxon>
        <taxon>Cirrhinus</taxon>
    </lineage>
</organism>
<comment type="caution">
    <text evidence="1">The sequence shown here is derived from an EMBL/GenBank/DDBJ whole genome shotgun (WGS) entry which is preliminary data.</text>
</comment>
<evidence type="ECO:0000313" key="1">
    <source>
        <dbReference type="EMBL" id="KAL1258725.1"/>
    </source>
</evidence>
<protein>
    <submittedName>
        <fullName evidence="1">Uncharacterized protein</fullName>
    </submittedName>
</protein>
<name>A0ABR3M0S8_9TELE</name>
<proteinExistence type="predicted"/>
<accession>A0ABR3M0S8</accession>
<gene>
    <name evidence="1" type="ORF">QQF64_009302</name>
</gene>
<dbReference type="EMBL" id="JAYMGO010000016">
    <property type="protein sequence ID" value="KAL1258725.1"/>
    <property type="molecule type" value="Genomic_DNA"/>
</dbReference>
<keyword evidence="2" id="KW-1185">Reference proteome</keyword>
<dbReference type="Proteomes" id="UP001558613">
    <property type="component" value="Unassembled WGS sequence"/>
</dbReference>
<sequence length="87" mass="10151">MVTRHLCDTRKLASELARPMSCRWTWMDRKCFHLLELTANFEPTYNLQSSCACCNFPCGLYLQLLGTQGFLELKGYKRRMDVVGRLL</sequence>
<reference evidence="1 2" key="1">
    <citation type="submission" date="2023-09" db="EMBL/GenBank/DDBJ databases">
        <authorList>
            <person name="Wang M."/>
        </authorList>
    </citation>
    <scope>NUCLEOTIDE SEQUENCE [LARGE SCALE GENOMIC DNA]</scope>
    <source>
        <strain evidence="1">GT-2023</strain>
        <tissue evidence="1">Liver</tissue>
    </source>
</reference>
<evidence type="ECO:0000313" key="2">
    <source>
        <dbReference type="Proteomes" id="UP001558613"/>
    </source>
</evidence>